<protein>
    <submittedName>
        <fullName evidence="1">Uncharacterized protein</fullName>
    </submittedName>
</protein>
<sequence>MQAGDSLAIVTESVEPAATDVGRCSEGQCISRCLFIWVESAFNGNRRNFEAGADARWGDLIVTQSADRFKVLFLVVASRRRPLFLSACLMRSLGEGGFFMALLHKMRVARFLLRQLPRHQYVY</sequence>
<gene>
    <name evidence="1" type="ORF">CDAR_73041</name>
</gene>
<comment type="caution">
    <text evidence="1">The sequence shown here is derived from an EMBL/GenBank/DDBJ whole genome shotgun (WGS) entry which is preliminary data.</text>
</comment>
<evidence type="ECO:0000313" key="2">
    <source>
        <dbReference type="Proteomes" id="UP001054837"/>
    </source>
</evidence>
<evidence type="ECO:0000313" key="1">
    <source>
        <dbReference type="EMBL" id="GIY71914.1"/>
    </source>
</evidence>
<name>A0AAV4VQN3_9ARAC</name>
<dbReference type="AlphaFoldDB" id="A0AAV4VQN3"/>
<reference evidence="1 2" key="1">
    <citation type="submission" date="2021-06" db="EMBL/GenBank/DDBJ databases">
        <title>Caerostris darwini draft genome.</title>
        <authorList>
            <person name="Kono N."/>
            <person name="Arakawa K."/>
        </authorList>
    </citation>
    <scope>NUCLEOTIDE SEQUENCE [LARGE SCALE GENOMIC DNA]</scope>
</reference>
<accession>A0AAV4VQN3</accession>
<keyword evidence="2" id="KW-1185">Reference proteome</keyword>
<organism evidence="1 2">
    <name type="scientific">Caerostris darwini</name>
    <dbReference type="NCBI Taxonomy" id="1538125"/>
    <lineage>
        <taxon>Eukaryota</taxon>
        <taxon>Metazoa</taxon>
        <taxon>Ecdysozoa</taxon>
        <taxon>Arthropoda</taxon>
        <taxon>Chelicerata</taxon>
        <taxon>Arachnida</taxon>
        <taxon>Araneae</taxon>
        <taxon>Araneomorphae</taxon>
        <taxon>Entelegynae</taxon>
        <taxon>Araneoidea</taxon>
        <taxon>Araneidae</taxon>
        <taxon>Caerostris</taxon>
    </lineage>
</organism>
<proteinExistence type="predicted"/>
<dbReference type="Proteomes" id="UP001054837">
    <property type="component" value="Unassembled WGS sequence"/>
</dbReference>
<dbReference type="EMBL" id="BPLQ01013406">
    <property type="protein sequence ID" value="GIY71914.1"/>
    <property type="molecule type" value="Genomic_DNA"/>
</dbReference>